<dbReference type="SUPFAM" id="SSF46785">
    <property type="entry name" value="Winged helix' DNA-binding domain"/>
    <property type="match status" value="1"/>
</dbReference>
<sequence length="287" mass="30512">MISDWGDLQTILAIARTGTLSGAARDLAVSQSTVSRRLQSIERQADGQVFLRGDGRLVASELGQALVAAAEQMARAFDAARDRLDEVGRPVRLATCEAIANAYLVPMLPRWTAAGGGSVDVAVHHDLFALPDDAFDVLVTPLESAPPDMVGSRIGRLDWRFYAAPAYLARSPWQPGCVDLSGHSTIRASGSLAEVEAFRWLARQGGDVAISASSPLAMIDLAAGGAGIAIAPTIMAERDARLVPLDYPGMPASDIWMVARKPAANRSRVAAFLKWSRKQLAAGRRAA</sequence>
<dbReference type="EMBL" id="JBFOCI010000001">
    <property type="protein sequence ID" value="MEW9804569.1"/>
    <property type="molecule type" value="Genomic_DNA"/>
</dbReference>
<name>A0ABV3QU10_9HYPH</name>
<evidence type="ECO:0000256" key="4">
    <source>
        <dbReference type="ARBA" id="ARBA00023163"/>
    </source>
</evidence>
<organism evidence="6 7">
    <name type="scientific">Mesorhizobium marinum</name>
    <dbReference type="NCBI Taxonomy" id="3228790"/>
    <lineage>
        <taxon>Bacteria</taxon>
        <taxon>Pseudomonadati</taxon>
        <taxon>Pseudomonadota</taxon>
        <taxon>Alphaproteobacteria</taxon>
        <taxon>Hyphomicrobiales</taxon>
        <taxon>Phyllobacteriaceae</taxon>
        <taxon>Mesorhizobium</taxon>
    </lineage>
</organism>
<dbReference type="RefSeq" id="WP_367721617.1">
    <property type="nucleotide sequence ID" value="NZ_JBFOCH010000022.1"/>
</dbReference>
<feature type="domain" description="HTH lysR-type" evidence="5">
    <location>
        <begin position="1"/>
        <end position="60"/>
    </location>
</feature>
<keyword evidence="7" id="KW-1185">Reference proteome</keyword>
<evidence type="ECO:0000256" key="3">
    <source>
        <dbReference type="ARBA" id="ARBA00023125"/>
    </source>
</evidence>
<dbReference type="PANTHER" id="PTHR30537:SF3">
    <property type="entry name" value="TRANSCRIPTIONAL REGULATORY PROTEIN"/>
    <property type="match status" value="1"/>
</dbReference>
<comment type="similarity">
    <text evidence="1">Belongs to the LysR transcriptional regulatory family.</text>
</comment>
<evidence type="ECO:0000313" key="6">
    <source>
        <dbReference type="EMBL" id="MEW9804569.1"/>
    </source>
</evidence>
<evidence type="ECO:0000256" key="1">
    <source>
        <dbReference type="ARBA" id="ARBA00009437"/>
    </source>
</evidence>
<evidence type="ECO:0000313" key="7">
    <source>
        <dbReference type="Proteomes" id="UP001556196"/>
    </source>
</evidence>
<evidence type="ECO:0000259" key="5">
    <source>
        <dbReference type="PROSITE" id="PS50931"/>
    </source>
</evidence>
<dbReference type="Gene3D" id="3.40.190.290">
    <property type="match status" value="1"/>
</dbReference>
<protein>
    <submittedName>
        <fullName evidence="6">LysR family transcriptional regulator</fullName>
    </submittedName>
</protein>
<dbReference type="PANTHER" id="PTHR30537">
    <property type="entry name" value="HTH-TYPE TRANSCRIPTIONAL REGULATOR"/>
    <property type="match status" value="1"/>
</dbReference>
<dbReference type="SUPFAM" id="SSF53850">
    <property type="entry name" value="Periplasmic binding protein-like II"/>
    <property type="match status" value="1"/>
</dbReference>
<keyword evidence="4" id="KW-0804">Transcription</keyword>
<comment type="caution">
    <text evidence="6">The sequence shown here is derived from an EMBL/GenBank/DDBJ whole genome shotgun (WGS) entry which is preliminary data.</text>
</comment>
<dbReference type="Proteomes" id="UP001556196">
    <property type="component" value="Unassembled WGS sequence"/>
</dbReference>
<dbReference type="InterPro" id="IPR000847">
    <property type="entry name" value="LysR_HTH_N"/>
</dbReference>
<gene>
    <name evidence="6" type="ORF">ABUE31_01045</name>
</gene>
<dbReference type="Gene3D" id="1.10.10.10">
    <property type="entry name" value="Winged helix-like DNA-binding domain superfamily/Winged helix DNA-binding domain"/>
    <property type="match status" value="1"/>
</dbReference>
<dbReference type="InterPro" id="IPR036390">
    <property type="entry name" value="WH_DNA-bd_sf"/>
</dbReference>
<proteinExistence type="inferred from homology"/>
<dbReference type="Pfam" id="PF03466">
    <property type="entry name" value="LysR_substrate"/>
    <property type="match status" value="1"/>
</dbReference>
<evidence type="ECO:0000256" key="2">
    <source>
        <dbReference type="ARBA" id="ARBA00023015"/>
    </source>
</evidence>
<keyword evidence="3" id="KW-0238">DNA-binding</keyword>
<reference evidence="6 7" key="1">
    <citation type="submission" date="2024-06" db="EMBL/GenBank/DDBJ databases">
        <authorList>
            <person name="Tuo L."/>
        </authorList>
    </citation>
    <scope>NUCLEOTIDE SEQUENCE [LARGE SCALE GENOMIC DNA]</scope>
    <source>
        <strain evidence="6 7">ZMM04-5</strain>
    </source>
</reference>
<dbReference type="InterPro" id="IPR036388">
    <property type="entry name" value="WH-like_DNA-bd_sf"/>
</dbReference>
<accession>A0ABV3QU10</accession>
<dbReference type="InterPro" id="IPR058163">
    <property type="entry name" value="LysR-type_TF_proteobact-type"/>
</dbReference>
<dbReference type="InterPro" id="IPR005119">
    <property type="entry name" value="LysR_subst-bd"/>
</dbReference>
<keyword evidence="2" id="KW-0805">Transcription regulation</keyword>
<dbReference type="PROSITE" id="PS50931">
    <property type="entry name" value="HTH_LYSR"/>
    <property type="match status" value="1"/>
</dbReference>
<dbReference type="Pfam" id="PF00126">
    <property type="entry name" value="HTH_1"/>
    <property type="match status" value="1"/>
</dbReference>